<feature type="active site" description="Nucleophile" evidence="9">
    <location>
        <position position="30"/>
    </location>
</feature>
<dbReference type="AlphaFoldDB" id="A0A6P1TIR5"/>
<evidence type="ECO:0000259" key="11">
    <source>
        <dbReference type="PROSITE" id="PS51352"/>
    </source>
</evidence>
<evidence type="ECO:0000256" key="4">
    <source>
        <dbReference type="ARBA" id="ARBA00022982"/>
    </source>
</evidence>
<evidence type="ECO:0000256" key="7">
    <source>
        <dbReference type="NCBIfam" id="TIGR01068"/>
    </source>
</evidence>
<feature type="site" description="Contributes to redox potential value" evidence="9">
    <location>
        <position position="32"/>
    </location>
</feature>
<keyword evidence="6 10" id="KW-0676">Redox-active center</keyword>
<evidence type="ECO:0000313" key="12">
    <source>
        <dbReference type="EMBL" id="QHQ60313.1"/>
    </source>
</evidence>
<keyword evidence="5 10" id="KW-1015">Disulfide bond</keyword>
<feature type="active site" description="Nucleophile" evidence="9">
    <location>
        <position position="33"/>
    </location>
</feature>
<dbReference type="PANTHER" id="PTHR45663:SF11">
    <property type="entry name" value="GEO12009P1"/>
    <property type="match status" value="1"/>
</dbReference>
<dbReference type="InterPro" id="IPR017937">
    <property type="entry name" value="Thioredoxin_CS"/>
</dbReference>
<dbReference type="PRINTS" id="PR00421">
    <property type="entry name" value="THIOREDOXIN"/>
</dbReference>
<dbReference type="SUPFAM" id="SSF52833">
    <property type="entry name" value="Thioredoxin-like"/>
    <property type="match status" value="1"/>
</dbReference>
<name>A0A6P1TIR5_9FIRM</name>
<feature type="site" description="Deprotonates C-terminal active site Cys" evidence="9">
    <location>
        <position position="24"/>
    </location>
</feature>
<proteinExistence type="inferred from homology"/>
<dbReference type="InterPro" id="IPR036249">
    <property type="entry name" value="Thioredoxin-like_sf"/>
</dbReference>
<dbReference type="GO" id="GO:0005829">
    <property type="term" value="C:cytosol"/>
    <property type="evidence" value="ECO:0007669"/>
    <property type="project" value="TreeGrafter"/>
</dbReference>
<dbReference type="Proteomes" id="UP000464314">
    <property type="component" value="Chromosome"/>
</dbReference>
<dbReference type="InterPro" id="IPR013766">
    <property type="entry name" value="Thioredoxin_domain"/>
</dbReference>
<evidence type="ECO:0000256" key="3">
    <source>
        <dbReference type="ARBA" id="ARBA00022448"/>
    </source>
</evidence>
<dbReference type="PROSITE" id="PS00194">
    <property type="entry name" value="THIOREDOXIN_1"/>
    <property type="match status" value="1"/>
</dbReference>
<dbReference type="PROSITE" id="PS51352">
    <property type="entry name" value="THIOREDOXIN_2"/>
    <property type="match status" value="1"/>
</dbReference>
<dbReference type="NCBIfam" id="TIGR01068">
    <property type="entry name" value="thioredoxin"/>
    <property type="match status" value="1"/>
</dbReference>
<evidence type="ECO:0000256" key="9">
    <source>
        <dbReference type="PIRSR" id="PIRSR000077-1"/>
    </source>
</evidence>
<dbReference type="InterPro" id="IPR005746">
    <property type="entry name" value="Thioredoxin"/>
</dbReference>
<dbReference type="RefSeq" id="WP_161837149.1">
    <property type="nucleotide sequence ID" value="NZ_CP048000.1"/>
</dbReference>
<feature type="domain" description="Thioredoxin" evidence="11">
    <location>
        <begin position="1"/>
        <end position="105"/>
    </location>
</feature>
<dbReference type="EMBL" id="CP048000">
    <property type="protein sequence ID" value="QHQ60313.1"/>
    <property type="molecule type" value="Genomic_DNA"/>
</dbReference>
<feature type="disulfide bond" description="Redox-active" evidence="10">
    <location>
        <begin position="30"/>
        <end position="33"/>
    </location>
</feature>
<evidence type="ECO:0000256" key="2">
    <source>
        <dbReference type="ARBA" id="ARBA00020570"/>
    </source>
</evidence>
<evidence type="ECO:0000256" key="6">
    <source>
        <dbReference type="ARBA" id="ARBA00023284"/>
    </source>
</evidence>
<evidence type="ECO:0000256" key="8">
    <source>
        <dbReference type="PIRNR" id="PIRNR000077"/>
    </source>
</evidence>
<evidence type="ECO:0000256" key="1">
    <source>
        <dbReference type="ARBA" id="ARBA00008987"/>
    </source>
</evidence>
<dbReference type="FunFam" id="3.40.30.10:FF:000001">
    <property type="entry name" value="Thioredoxin"/>
    <property type="match status" value="1"/>
</dbReference>
<evidence type="ECO:0000256" key="5">
    <source>
        <dbReference type="ARBA" id="ARBA00023157"/>
    </source>
</evidence>
<keyword evidence="3" id="KW-0813">Transport</keyword>
<dbReference type="PANTHER" id="PTHR45663">
    <property type="entry name" value="GEO12009P1"/>
    <property type="match status" value="1"/>
</dbReference>
<keyword evidence="13" id="KW-1185">Reference proteome</keyword>
<dbReference type="Gene3D" id="3.40.30.10">
    <property type="entry name" value="Glutaredoxin"/>
    <property type="match status" value="1"/>
</dbReference>
<evidence type="ECO:0000256" key="10">
    <source>
        <dbReference type="PIRSR" id="PIRSR000077-4"/>
    </source>
</evidence>
<dbReference type="GO" id="GO:0015035">
    <property type="term" value="F:protein-disulfide reductase activity"/>
    <property type="evidence" value="ECO:0007669"/>
    <property type="project" value="UniProtKB-UniRule"/>
</dbReference>
<protein>
    <recommendedName>
        <fullName evidence="2 7">Thioredoxin</fullName>
    </recommendedName>
</protein>
<dbReference type="GO" id="GO:0045454">
    <property type="term" value="P:cell redox homeostasis"/>
    <property type="evidence" value="ECO:0007669"/>
    <property type="project" value="TreeGrafter"/>
</dbReference>
<evidence type="ECO:0000313" key="13">
    <source>
        <dbReference type="Proteomes" id="UP000464314"/>
    </source>
</evidence>
<sequence>MELKFTDENFESEVLKSEMPVLVDFYADWCGPCKMMAPIIEEIANEYEGKVKVGKLNVDEAQGTSSKYRVMSIPTLLILKNGEVVDTIVGAVPKSKVVEKLDQYK</sequence>
<dbReference type="PIRSF" id="PIRSF000077">
    <property type="entry name" value="Thioredoxin"/>
    <property type="match status" value="1"/>
</dbReference>
<organism evidence="12 13">
    <name type="scientific">Anaerocolumna sedimenticola</name>
    <dbReference type="NCBI Taxonomy" id="2696063"/>
    <lineage>
        <taxon>Bacteria</taxon>
        <taxon>Bacillati</taxon>
        <taxon>Bacillota</taxon>
        <taxon>Clostridia</taxon>
        <taxon>Lachnospirales</taxon>
        <taxon>Lachnospiraceae</taxon>
        <taxon>Anaerocolumna</taxon>
    </lineage>
</organism>
<feature type="site" description="Contributes to redox potential value" evidence="9">
    <location>
        <position position="31"/>
    </location>
</feature>
<comment type="similarity">
    <text evidence="1 8">Belongs to the thioredoxin family.</text>
</comment>
<dbReference type="Pfam" id="PF00085">
    <property type="entry name" value="Thioredoxin"/>
    <property type="match status" value="1"/>
</dbReference>
<dbReference type="CDD" id="cd02947">
    <property type="entry name" value="TRX_family"/>
    <property type="match status" value="1"/>
</dbReference>
<keyword evidence="4" id="KW-0249">Electron transport</keyword>
<accession>A0A6P1TIR5</accession>
<dbReference type="KEGG" id="anr:Ana3638_05615"/>
<reference evidence="12 13" key="1">
    <citation type="submission" date="2020-01" db="EMBL/GenBank/DDBJ databases">
        <title>Genome analysis of Anaerocolumna sp. CBA3638.</title>
        <authorList>
            <person name="Kim J."/>
            <person name="Roh S.W."/>
        </authorList>
    </citation>
    <scope>NUCLEOTIDE SEQUENCE [LARGE SCALE GENOMIC DNA]</scope>
    <source>
        <strain evidence="12 13">CBA3638</strain>
    </source>
</reference>
<gene>
    <name evidence="12" type="primary">trxA</name>
    <name evidence="12" type="ORF">Ana3638_05615</name>
</gene>